<feature type="compositionally biased region" description="Pro residues" evidence="1">
    <location>
        <begin position="381"/>
        <end position="408"/>
    </location>
</feature>
<accession>A0ABW4ERM5</accession>
<feature type="region of interest" description="Disordered" evidence="1">
    <location>
        <begin position="368"/>
        <end position="408"/>
    </location>
</feature>
<dbReference type="RefSeq" id="WP_344728695.1">
    <property type="nucleotide sequence ID" value="NZ_BAAAUS010000055.1"/>
</dbReference>
<comment type="caution">
    <text evidence="3">The sequence shown here is derived from an EMBL/GenBank/DDBJ whole genome shotgun (WGS) entry which is preliminary data.</text>
</comment>
<protein>
    <submittedName>
        <fullName evidence="3">DUF1700 domain-containing protein</fullName>
    </submittedName>
</protein>
<dbReference type="Proteomes" id="UP001597114">
    <property type="component" value="Unassembled WGS sequence"/>
</dbReference>
<gene>
    <name evidence="3" type="ORF">ACFSJD_04000</name>
</gene>
<dbReference type="EMBL" id="JBHUCO010000004">
    <property type="protein sequence ID" value="MFD1516635.1"/>
    <property type="molecule type" value="Genomic_DNA"/>
</dbReference>
<reference evidence="4" key="1">
    <citation type="journal article" date="2019" name="Int. J. Syst. Evol. Microbiol.">
        <title>The Global Catalogue of Microorganisms (GCM) 10K type strain sequencing project: providing services to taxonomists for standard genome sequencing and annotation.</title>
        <authorList>
            <consortium name="The Broad Institute Genomics Platform"/>
            <consortium name="The Broad Institute Genome Sequencing Center for Infectious Disease"/>
            <person name="Wu L."/>
            <person name="Ma J."/>
        </authorList>
    </citation>
    <scope>NUCLEOTIDE SEQUENCE [LARGE SCALE GENOMIC DNA]</scope>
    <source>
        <strain evidence="4">CCM 7043</strain>
    </source>
</reference>
<evidence type="ECO:0000256" key="1">
    <source>
        <dbReference type="SAM" id="MobiDB-lite"/>
    </source>
</evidence>
<evidence type="ECO:0000313" key="4">
    <source>
        <dbReference type="Proteomes" id="UP001597114"/>
    </source>
</evidence>
<keyword evidence="4" id="KW-1185">Reference proteome</keyword>
<keyword evidence="2" id="KW-0812">Transmembrane</keyword>
<evidence type="ECO:0000256" key="2">
    <source>
        <dbReference type="SAM" id="Phobius"/>
    </source>
</evidence>
<proteinExistence type="predicted"/>
<keyword evidence="2" id="KW-1133">Transmembrane helix</keyword>
<feature type="transmembrane region" description="Helical" evidence="2">
    <location>
        <begin position="207"/>
        <end position="228"/>
    </location>
</feature>
<sequence length="408" mass="41910">MIGDNDDVKRSGTEGVPNVRVLAGPVEEYLAGIRSALADLPAPELADILDDARAHLVDLTAELGSEASLAALVDRLGTPAAYAGELRAAAGYPPASGAPRERSRSGAARLAVAGLVASTVLIMLGVAASAPEVVLFGMLLALAGLPLVTRDGPELPSLAALPAMRRLVAAMPAPGTAARSATDFLAALQPAWWVARGVVAAVLVDEIVVGAELALVVLLSLVTVPLSIWLGNRTRRDRRWLWAVVPLNGLAAALLLLLLGSSALFGSSSSSSGSVRTYQQPGLWQDMDRQILDIRPVDAGGNPLTGVYLFDQNGRPIDTSTSSSCEDEYRFSAPGAAAARPYPRGTVDYDPRTGDCVTIPPGPLVVAVPSGTPSATAQVTVPPPTTPLAPTPPSPTPPSPPAPPTPTG</sequence>
<organism evidence="3 4">
    <name type="scientific">Pseudonocardia yunnanensis</name>
    <dbReference type="NCBI Taxonomy" id="58107"/>
    <lineage>
        <taxon>Bacteria</taxon>
        <taxon>Bacillati</taxon>
        <taxon>Actinomycetota</taxon>
        <taxon>Actinomycetes</taxon>
        <taxon>Pseudonocardiales</taxon>
        <taxon>Pseudonocardiaceae</taxon>
        <taxon>Pseudonocardia</taxon>
    </lineage>
</organism>
<keyword evidence="2" id="KW-0472">Membrane</keyword>
<dbReference type="Pfam" id="PF22564">
    <property type="entry name" value="HAAS"/>
    <property type="match status" value="1"/>
</dbReference>
<evidence type="ECO:0000313" key="3">
    <source>
        <dbReference type="EMBL" id="MFD1516635.1"/>
    </source>
</evidence>
<feature type="transmembrane region" description="Helical" evidence="2">
    <location>
        <begin position="110"/>
        <end position="130"/>
    </location>
</feature>
<feature type="transmembrane region" description="Helical" evidence="2">
    <location>
        <begin position="240"/>
        <end position="265"/>
    </location>
</feature>
<name>A0ABW4ERM5_9PSEU</name>